<accession>A0AAU6TZE1</accession>
<dbReference type="EMBL" id="CP095362">
    <property type="protein sequence ID" value="XAG67172.1"/>
    <property type="molecule type" value="Genomic_DNA"/>
</dbReference>
<evidence type="ECO:0000256" key="1">
    <source>
        <dbReference type="SAM" id="SignalP"/>
    </source>
</evidence>
<gene>
    <name evidence="2" type="ORF">MRM81_09210</name>
</gene>
<feature type="chain" id="PRO_5043414103" description="Lipoprotein" evidence="1">
    <location>
        <begin position="25"/>
        <end position="260"/>
    </location>
</feature>
<evidence type="ECO:0008006" key="3">
    <source>
        <dbReference type="Google" id="ProtNLM"/>
    </source>
</evidence>
<organism evidence="2">
    <name type="scientific">bacterium 19GA11TI05</name>
    <dbReference type="NCBI Taxonomy" id="2920688"/>
    <lineage>
        <taxon>Bacteria</taxon>
    </lineage>
</organism>
<sequence>MNLQNNVRLTVLLPAMVLTGCAYSTTLAPPADSRNIHFSATVPADLESLPLSAMYRSEKCTRTRTSGSGKSYEVPGFNSAGYPLTVTATGDVTADIPVSGGGYCDWQLSNIKFEVRLKNPQTIDPEITKNHSFKTIFITDNNAPQAFNGGYIPHQGDFNESLLLFPFISEYFLGGHKKTIEVIGESDTLTYRLSGTDNVHLTVNYESDMFSYWTGVKEKKEGNKTVITYPNGEEERESESYPDYKKLLKIYEERKDHVQR</sequence>
<proteinExistence type="predicted"/>
<keyword evidence="1" id="KW-0732">Signal</keyword>
<feature type="signal peptide" evidence="1">
    <location>
        <begin position="1"/>
        <end position="24"/>
    </location>
</feature>
<name>A0AAU6TZE1_UNCXX</name>
<evidence type="ECO:0000313" key="2">
    <source>
        <dbReference type="EMBL" id="XAG67172.1"/>
    </source>
</evidence>
<reference evidence="2" key="1">
    <citation type="submission" date="2022-03" db="EMBL/GenBank/DDBJ databases">
        <title>Sea Food Isolates.</title>
        <authorList>
            <person name="Li c."/>
        </authorList>
    </citation>
    <scope>NUCLEOTIDE SEQUENCE</scope>
    <source>
        <strain evidence="2">19GA11TI05</strain>
    </source>
</reference>
<protein>
    <recommendedName>
        <fullName evidence="3">Lipoprotein</fullName>
    </recommendedName>
</protein>
<dbReference type="AlphaFoldDB" id="A0AAU6TZE1"/>